<dbReference type="InterPro" id="IPR046867">
    <property type="entry name" value="AldOxase/xan_DH_MoCoBD2"/>
</dbReference>
<dbReference type="Proteomes" id="UP001233673">
    <property type="component" value="Unassembled WGS sequence"/>
</dbReference>
<dbReference type="Pfam" id="PF01315">
    <property type="entry name" value="Ald_Xan_dh_C"/>
    <property type="match status" value="1"/>
</dbReference>
<sequence length="807" mass="86837">MTTKLFGEPVRRREDQRLITGKGRYLDDIGHTALAAAFVRSPHAHARIVSIDVDEALDVEGLVAIYTYEDLTGPMAEPLPVLIPHPQLHAPRTGFPLANGEVNHVGEPVVMVVATDRYVAEDVCDRIVVTYEELPVVVGVDAARAAQHAVHEEIPDNIAARHHQETGDVEPVLAASPRTLSFTQYIERSACMPMEGKGVHAKWDADDSSLRVYTSTQASTSVRAAIAAKLDLSLDKVEVIAPDVGGGFGVKIMHPWPEELLVPMAAIALGREVKWAEDRREHFIGSAHERQQRQEITVGYDDDGRITALDVHIWHDNGAYTPYGIIVPIVTATQLVGPYALPVYRVIVESVYTNTVIVTPYRGAGRPQGCYAMERTMDRIADELGLDRALVRERNLIQPDQFPYDHHLTFQDGRPVIYDSGDYPGLLVKLKDLVGWDEASRLRSDAEARGKLLGVGMALYVEGTGPGPYEGGHVQVLGSGKVLVSTGLTSQGQGHETAFAQIVASELGVPIEDVEVTTGDTRRFGYAVGTFASRAAVMSGNAIALAARGVREKALRIAADVLEASPEDLEIDEGLVQVKGVPGTSIPLRTVAVLSNPLRYAFDEAARQATQFAKPGDDDKPPIAEGDAPGLEHRDYYSPIRSTFASGAHAAIVEIDPATWEIDVVKYAVVHDCGNVVNPMIVEGQVHGGVAQGVGGALYERMAYDADGQLQNASFMDFLMPYASEVPDIDIDHQQTPSPLNPLGIKGAGEAGVIPGTAALASAIEDAVGRRIASMPISPTELYDLVRSPDSEMTATAGRRAGTGVMA</sequence>
<evidence type="ECO:0000313" key="4">
    <source>
        <dbReference type="EMBL" id="MDP5184736.1"/>
    </source>
</evidence>
<evidence type="ECO:0000256" key="1">
    <source>
        <dbReference type="ARBA" id="ARBA00022505"/>
    </source>
</evidence>
<organism evidence="4 5">
    <name type="scientific">Blastococcus carthaginiensis</name>
    <dbReference type="NCBI Taxonomy" id="3050034"/>
    <lineage>
        <taxon>Bacteria</taxon>
        <taxon>Bacillati</taxon>
        <taxon>Actinomycetota</taxon>
        <taxon>Actinomycetes</taxon>
        <taxon>Geodermatophilales</taxon>
        <taxon>Geodermatophilaceae</taxon>
        <taxon>Blastococcus</taxon>
    </lineage>
</organism>
<protein>
    <submittedName>
        <fullName evidence="4">Aerobic carbon-monoxide dehydrogenase large subunit</fullName>
        <ecNumber evidence="4">1.2.5.3</ecNumber>
    </submittedName>
</protein>
<dbReference type="InterPro" id="IPR000674">
    <property type="entry name" value="Ald_Oxase/Xan_DH_a/b"/>
</dbReference>
<dbReference type="EMBL" id="JASNFN010000030">
    <property type="protein sequence ID" value="MDP5184736.1"/>
    <property type="molecule type" value="Genomic_DNA"/>
</dbReference>
<proteinExistence type="predicted"/>
<evidence type="ECO:0000259" key="3">
    <source>
        <dbReference type="SMART" id="SM01008"/>
    </source>
</evidence>
<dbReference type="InterPro" id="IPR036856">
    <property type="entry name" value="Ald_Oxase/Xan_DH_a/b_sf"/>
</dbReference>
<dbReference type="Pfam" id="PF20256">
    <property type="entry name" value="MoCoBD_2"/>
    <property type="match status" value="1"/>
</dbReference>
<keyword evidence="1" id="KW-0500">Molybdenum</keyword>
<evidence type="ECO:0000256" key="2">
    <source>
        <dbReference type="ARBA" id="ARBA00023002"/>
    </source>
</evidence>
<accession>A0ABT9IGQ6</accession>
<keyword evidence="5" id="KW-1185">Reference proteome</keyword>
<dbReference type="Pfam" id="PF02738">
    <property type="entry name" value="MoCoBD_1"/>
    <property type="match status" value="1"/>
</dbReference>
<dbReference type="SUPFAM" id="SSF54665">
    <property type="entry name" value="CO dehydrogenase molybdoprotein N-domain-like"/>
    <property type="match status" value="1"/>
</dbReference>
<name>A0ABT9IGQ6_9ACTN</name>
<dbReference type="SMART" id="SM01008">
    <property type="entry name" value="Ald_Xan_dh_C"/>
    <property type="match status" value="1"/>
</dbReference>
<dbReference type="Gene3D" id="3.30.365.10">
    <property type="entry name" value="Aldehyde oxidase/xanthine dehydrogenase, molybdopterin binding domain"/>
    <property type="match status" value="4"/>
</dbReference>
<dbReference type="RefSeq" id="WP_306001285.1">
    <property type="nucleotide sequence ID" value="NZ_JASNFN010000030.1"/>
</dbReference>
<dbReference type="PANTHER" id="PTHR11908">
    <property type="entry name" value="XANTHINE DEHYDROGENASE"/>
    <property type="match status" value="1"/>
</dbReference>
<comment type="caution">
    <text evidence="4">The sequence shown here is derived from an EMBL/GenBank/DDBJ whole genome shotgun (WGS) entry which is preliminary data.</text>
</comment>
<dbReference type="SUPFAM" id="SSF56003">
    <property type="entry name" value="Molybdenum cofactor-binding domain"/>
    <property type="match status" value="1"/>
</dbReference>
<feature type="domain" description="Aldehyde oxidase/xanthine dehydrogenase a/b hammerhead" evidence="3">
    <location>
        <begin position="20"/>
        <end position="135"/>
    </location>
</feature>
<dbReference type="Gene3D" id="3.90.1170.50">
    <property type="entry name" value="Aldehyde oxidase/xanthine dehydrogenase, a/b hammerhead"/>
    <property type="match status" value="1"/>
</dbReference>
<dbReference type="NCBIfam" id="NF040766">
    <property type="entry name" value="CODH_aero_grp5"/>
    <property type="match status" value="1"/>
</dbReference>
<evidence type="ECO:0000313" key="5">
    <source>
        <dbReference type="Proteomes" id="UP001233673"/>
    </source>
</evidence>
<dbReference type="EC" id="1.2.5.3" evidence="4"/>
<dbReference type="InterPro" id="IPR016208">
    <property type="entry name" value="Ald_Oxase/xanthine_DH-like"/>
</dbReference>
<dbReference type="InterPro" id="IPR037165">
    <property type="entry name" value="AldOxase/xan_DH_Mopterin-bd_sf"/>
</dbReference>
<dbReference type="PANTHER" id="PTHR11908:SF132">
    <property type="entry name" value="ALDEHYDE OXIDASE 1-RELATED"/>
    <property type="match status" value="1"/>
</dbReference>
<reference evidence="5" key="1">
    <citation type="submission" date="2023-05" db="EMBL/GenBank/DDBJ databases">
        <title>Draft genome of Pseudofrankia sp. BMG5.37.</title>
        <authorList>
            <person name="Gtari M."/>
            <person name="Ghodhbane F."/>
            <person name="Sbissi I."/>
        </authorList>
    </citation>
    <scope>NUCLEOTIDE SEQUENCE [LARGE SCALE GENOMIC DNA]</scope>
    <source>
        <strain evidence="5">BMG 814</strain>
    </source>
</reference>
<dbReference type="InterPro" id="IPR008274">
    <property type="entry name" value="AldOxase/xan_DH_MoCoBD1"/>
</dbReference>
<gene>
    <name evidence="4" type="primary">cutA</name>
    <name evidence="4" type="ORF">QOZ88_19040</name>
</gene>
<dbReference type="GO" id="GO:0008805">
    <property type="term" value="F:carbon-monoxide oxygenase activity"/>
    <property type="evidence" value="ECO:0007669"/>
    <property type="project" value="UniProtKB-EC"/>
</dbReference>
<keyword evidence="2 4" id="KW-0560">Oxidoreductase</keyword>